<keyword evidence="4" id="KW-1185">Reference proteome</keyword>
<dbReference type="EMBL" id="FNNZ01000009">
    <property type="protein sequence ID" value="SDW84446.1"/>
    <property type="molecule type" value="Genomic_DNA"/>
</dbReference>
<organism evidence="3 4">
    <name type="scientific">Thiocapsa roseopersicina</name>
    <dbReference type="NCBI Taxonomy" id="1058"/>
    <lineage>
        <taxon>Bacteria</taxon>
        <taxon>Pseudomonadati</taxon>
        <taxon>Pseudomonadota</taxon>
        <taxon>Gammaproteobacteria</taxon>
        <taxon>Chromatiales</taxon>
        <taxon>Chromatiaceae</taxon>
        <taxon>Thiocapsa</taxon>
    </lineage>
</organism>
<dbReference type="AlphaFoldDB" id="A0A1H2WVA8"/>
<sequence length="183" mass="19405">MGSATPSFFRRALIAFTSFKRILKDPGFARAVGLLAKGEGEHAMARPAAPAAVPPASAAPDSALLLLGLLQKQGRLIDFLKEDIKGASDQEIGAAARIVHQGCRDVLNAHLKIAPVREEPEGSRVTLSPGFDPSANRPTGNVLGDPPFHGTLVHRGWRVVEMDLPKTTGGHDLRILAAAEVEL</sequence>
<proteinExistence type="predicted"/>
<feature type="region of interest" description="Disordered" evidence="1">
    <location>
        <begin position="122"/>
        <end position="144"/>
    </location>
</feature>
<name>A0A1H2WVA8_THIRO</name>
<gene>
    <name evidence="3" type="ORF">SAMN05421783_109139</name>
</gene>
<evidence type="ECO:0000313" key="4">
    <source>
        <dbReference type="Proteomes" id="UP000198816"/>
    </source>
</evidence>
<dbReference type="RefSeq" id="WP_093031747.1">
    <property type="nucleotide sequence ID" value="NZ_FNNZ01000009.1"/>
</dbReference>
<dbReference type="Proteomes" id="UP000198816">
    <property type="component" value="Unassembled WGS sequence"/>
</dbReference>
<protein>
    <recommendedName>
        <fullName evidence="2">DUF2760 domain-containing protein</fullName>
    </recommendedName>
</protein>
<dbReference type="STRING" id="1058.SAMN05421783_109139"/>
<evidence type="ECO:0000313" key="3">
    <source>
        <dbReference type="EMBL" id="SDW84446.1"/>
    </source>
</evidence>
<evidence type="ECO:0000256" key="1">
    <source>
        <dbReference type="SAM" id="MobiDB-lite"/>
    </source>
</evidence>
<feature type="domain" description="DUF2760" evidence="2">
    <location>
        <begin position="60"/>
        <end position="182"/>
    </location>
</feature>
<dbReference type="Pfam" id="PF10816">
    <property type="entry name" value="DUF2760"/>
    <property type="match status" value="1"/>
</dbReference>
<dbReference type="OrthoDB" id="21395at2"/>
<evidence type="ECO:0000259" key="2">
    <source>
        <dbReference type="Pfam" id="PF10816"/>
    </source>
</evidence>
<accession>A0A1H2WVA8</accession>
<reference evidence="4" key="1">
    <citation type="submission" date="2016-10" db="EMBL/GenBank/DDBJ databases">
        <authorList>
            <person name="Varghese N."/>
            <person name="Submissions S."/>
        </authorList>
    </citation>
    <scope>NUCLEOTIDE SEQUENCE [LARGE SCALE GENOMIC DNA]</scope>
    <source>
        <strain evidence="4">DSM 217</strain>
    </source>
</reference>
<dbReference type="InterPro" id="IPR021212">
    <property type="entry name" value="DUF2760"/>
</dbReference>